<protein>
    <submittedName>
        <fullName evidence="3">TMM74 protein</fullName>
    </submittedName>
</protein>
<keyword evidence="2" id="KW-0812">Transmembrane</keyword>
<accession>A0A7K5I5T3</accession>
<feature type="non-terminal residue" evidence="3">
    <location>
        <position position="315"/>
    </location>
</feature>
<feature type="transmembrane region" description="Helical" evidence="2">
    <location>
        <begin position="242"/>
        <end position="265"/>
    </location>
</feature>
<gene>
    <name evidence="3" type="primary">Tmem74</name>
    <name evidence="3" type="ORF">CROSUL_R14738</name>
</gene>
<keyword evidence="2" id="KW-1133">Transmembrane helix</keyword>
<keyword evidence="4" id="KW-1185">Reference proteome</keyword>
<feature type="transmembrane region" description="Helical" evidence="2">
    <location>
        <begin position="186"/>
        <end position="208"/>
    </location>
</feature>
<reference evidence="3 4" key="1">
    <citation type="submission" date="2019-09" db="EMBL/GenBank/DDBJ databases">
        <title>Bird 10,000 Genomes (B10K) Project - Family phase.</title>
        <authorList>
            <person name="Zhang G."/>
        </authorList>
    </citation>
    <scope>NUCLEOTIDE SEQUENCE [LARGE SCALE GENOMIC DNA]</scope>
    <source>
        <strain evidence="3">B10K-DU-003-44</strain>
        <tissue evidence="3">Muscle</tissue>
    </source>
</reference>
<feature type="region of interest" description="Disordered" evidence="1">
    <location>
        <begin position="1"/>
        <end position="36"/>
    </location>
</feature>
<dbReference type="PANTHER" id="PTHR16125:SF3">
    <property type="entry name" value="TRANSMEMBRANE PROTEIN 74"/>
    <property type="match status" value="1"/>
</dbReference>
<evidence type="ECO:0000313" key="3">
    <source>
        <dbReference type="EMBL" id="NWS76784.1"/>
    </source>
</evidence>
<dbReference type="InterPro" id="IPR029695">
    <property type="entry name" value="TMEM74-like"/>
</dbReference>
<feature type="compositionally biased region" description="Pro residues" evidence="1">
    <location>
        <begin position="82"/>
        <end position="96"/>
    </location>
</feature>
<evidence type="ECO:0000256" key="2">
    <source>
        <dbReference type="SAM" id="Phobius"/>
    </source>
</evidence>
<comment type="caution">
    <text evidence="3">The sequence shown here is derived from an EMBL/GenBank/DDBJ whole genome shotgun (WGS) entry which is preliminary data.</text>
</comment>
<feature type="region of interest" description="Disordered" evidence="1">
    <location>
        <begin position="59"/>
        <end position="106"/>
    </location>
</feature>
<sequence length="315" mass="34539">MELLYLAEENRPAPLGSAADWSLPSPPYKQQQCEGSEVDPRAAAAVAALHCERHCKPLQRGPVAETPAAPEPSPWGTSPQEHPVPPGISQPCQPPERLPREEGRGKKKPCCCVQELETSFTYVDENVNLEHTRSPPSPTGGRCQDTPLQQRSCRELPPEWVHDSPSQISEEDDAASEAVTGKSVDYGFISAILFLVSGILLVIISYVVPRDVTVDPNTVAAREMERLENESARIGAHLDRCVIAGLCLLTLGGVVLSSLLMMSMWKGELYRRSRFASSKESAKLYGSFNFRMKSGANDNMLELSLVEEDVLTIDN</sequence>
<name>A0A7K5I5T3_CROSL</name>
<dbReference type="PANTHER" id="PTHR16125">
    <property type="entry name" value="TRANSMEMBRANE PROTEIN 74"/>
    <property type="match status" value="1"/>
</dbReference>
<evidence type="ECO:0000313" key="4">
    <source>
        <dbReference type="Proteomes" id="UP000549499"/>
    </source>
</evidence>
<dbReference type="Pfam" id="PF14927">
    <property type="entry name" value="Neurensin"/>
    <property type="match status" value="1"/>
</dbReference>
<evidence type="ECO:0000256" key="1">
    <source>
        <dbReference type="SAM" id="MobiDB-lite"/>
    </source>
</evidence>
<dbReference type="AlphaFoldDB" id="A0A7K5I5T3"/>
<organism evidence="3 4">
    <name type="scientific">Crotophaga sulcirostris</name>
    <name type="common">Groove-billed ani</name>
    <dbReference type="NCBI Taxonomy" id="33598"/>
    <lineage>
        <taxon>Eukaryota</taxon>
        <taxon>Metazoa</taxon>
        <taxon>Chordata</taxon>
        <taxon>Craniata</taxon>
        <taxon>Vertebrata</taxon>
        <taxon>Euteleostomi</taxon>
        <taxon>Archelosauria</taxon>
        <taxon>Archosauria</taxon>
        <taxon>Dinosauria</taxon>
        <taxon>Saurischia</taxon>
        <taxon>Theropoda</taxon>
        <taxon>Coelurosauria</taxon>
        <taxon>Aves</taxon>
        <taxon>Neognathae</taxon>
        <taxon>Neoaves</taxon>
        <taxon>Otidimorphae</taxon>
        <taxon>Cuculiformes</taxon>
        <taxon>Crotophagidae</taxon>
        <taxon>Crotophaga</taxon>
    </lineage>
</organism>
<dbReference type="OrthoDB" id="6096234at2759"/>
<dbReference type="EMBL" id="VYZB01000808">
    <property type="protein sequence ID" value="NWS76784.1"/>
    <property type="molecule type" value="Genomic_DNA"/>
</dbReference>
<keyword evidence="2" id="KW-0472">Membrane</keyword>
<dbReference type="Proteomes" id="UP000549499">
    <property type="component" value="Unassembled WGS sequence"/>
</dbReference>
<feature type="region of interest" description="Disordered" evidence="1">
    <location>
        <begin position="127"/>
        <end position="148"/>
    </location>
</feature>
<feature type="non-terminal residue" evidence="3">
    <location>
        <position position="1"/>
    </location>
</feature>
<proteinExistence type="predicted"/>